<dbReference type="GO" id="GO:0015031">
    <property type="term" value="P:protein transport"/>
    <property type="evidence" value="ECO:0007669"/>
    <property type="project" value="UniProtKB-KW"/>
</dbReference>
<keyword evidence="2" id="KW-0813">Transport</keyword>
<comment type="subcellular location">
    <subcellularLocation>
        <location evidence="7">Endomembrane system</location>
        <topology evidence="7">Single-pass type IV membrane protein</topology>
    </subcellularLocation>
</comment>
<evidence type="ECO:0000256" key="9">
    <source>
        <dbReference type="SAM" id="Coils"/>
    </source>
</evidence>
<protein>
    <recommendedName>
        <fullName evidence="12">V-SNARE coiled-coil homology domain-containing protein</fullName>
    </recommendedName>
</protein>
<dbReference type="GO" id="GO:0012505">
    <property type="term" value="C:endomembrane system"/>
    <property type="evidence" value="ECO:0007669"/>
    <property type="project" value="UniProtKB-SubCell"/>
</dbReference>
<reference evidence="13" key="1">
    <citation type="journal article" date="2024" name="Gigascience">
        <title>Chromosome-level genome of the poultry shaft louse Menopon gallinae provides insight into the host-switching and adaptive evolution of parasitic lice.</title>
        <authorList>
            <person name="Xu Y."/>
            <person name="Ma L."/>
            <person name="Liu S."/>
            <person name="Liang Y."/>
            <person name="Liu Q."/>
            <person name="He Z."/>
            <person name="Tian L."/>
            <person name="Duan Y."/>
            <person name="Cai W."/>
            <person name="Li H."/>
            <person name="Song F."/>
        </authorList>
    </citation>
    <scope>NUCLEOTIDE SEQUENCE</scope>
    <source>
        <strain evidence="13">Cailab_2023a</strain>
    </source>
</reference>
<dbReference type="SUPFAM" id="SSF58038">
    <property type="entry name" value="SNARE fusion complex"/>
    <property type="match status" value="1"/>
</dbReference>
<dbReference type="GO" id="GO:0005737">
    <property type="term" value="C:cytoplasm"/>
    <property type="evidence" value="ECO:0007669"/>
    <property type="project" value="UniProtKB-ARBA"/>
</dbReference>
<sequence>MENSGGYPGASGMHNPGASNKKLQQTQAQVDEVVGIMRTNVAKVLERDEKLSELDQRADNLQMGASQFEQQASRLKRKYWWKNLKMMIIIGVICAALLIIILG</sequence>
<evidence type="ECO:0000256" key="5">
    <source>
        <dbReference type="ARBA" id="ARBA00022989"/>
    </source>
</evidence>
<dbReference type="Gene3D" id="1.20.5.110">
    <property type="match status" value="1"/>
</dbReference>
<organism evidence="13">
    <name type="scientific">Menopon gallinae</name>
    <name type="common">poultry shaft louse</name>
    <dbReference type="NCBI Taxonomy" id="328185"/>
    <lineage>
        <taxon>Eukaryota</taxon>
        <taxon>Metazoa</taxon>
        <taxon>Ecdysozoa</taxon>
        <taxon>Arthropoda</taxon>
        <taxon>Hexapoda</taxon>
        <taxon>Insecta</taxon>
        <taxon>Pterygota</taxon>
        <taxon>Neoptera</taxon>
        <taxon>Paraneoptera</taxon>
        <taxon>Psocodea</taxon>
        <taxon>Troctomorpha</taxon>
        <taxon>Phthiraptera</taxon>
        <taxon>Amblycera</taxon>
        <taxon>Menoponidae</taxon>
        <taxon>Menopon</taxon>
    </lineage>
</organism>
<feature type="region of interest" description="Disordered" evidence="10">
    <location>
        <begin position="1"/>
        <end position="26"/>
    </location>
</feature>
<dbReference type="PROSITE" id="PS50892">
    <property type="entry name" value="V_SNARE"/>
    <property type="match status" value="1"/>
</dbReference>
<evidence type="ECO:0000256" key="6">
    <source>
        <dbReference type="ARBA" id="ARBA00023136"/>
    </source>
</evidence>
<feature type="coiled-coil region" evidence="9">
    <location>
        <begin position="51"/>
        <end position="78"/>
    </location>
</feature>
<dbReference type="EMBL" id="JARGDH010000002">
    <property type="protein sequence ID" value="KAL0276951.1"/>
    <property type="molecule type" value="Genomic_DNA"/>
</dbReference>
<evidence type="ECO:0000313" key="13">
    <source>
        <dbReference type="EMBL" id="KAL0276951.1"/>
    </source>
</evidence>
<evidence type="ECO:0000256" key="8">
    <source>
        <dbReference type="PROSITE-ProRule" id="PRU00290"/>
    </source>
</evidence>
<dbReference type="GO" id="GO:0016020">
    <property type="term" value="C:membrane"/>
    <property type="evidence" value="ECO:0007669"/>
    <property type="project" value="InterPro"/>
</dbReference>
<dbReference type="CDD" id="cd15870">
    <property type="entry name" value="R-SNARE_VAMP2"/>
    <property type="match status" value="1"/>
</dbReference>
<dbReference type="InterPro" id="IPR042855">
    <property type="entry name" value="V_SNARE_CC"/>
</dbReference>
<dbReference type="PANTHER" id="PTHR45701">
    <property type="entry name" value="SYNAPTOBREVIN FAMILY MEMBER"/>
    <property type="match status" value="1"/>
</dbReference>
<keyword evidence="8 9" id="KW-0175">Coiled coil</keyword>
<comment type="caution">
    <text evidence="13">The sequence shown here is derived from an EMBL/GenBank/DDBJ whole genome shotgun (WGS) entry which is preliminary data.</text>
</comment>
<keyword evidence="3 11" id="KW-0812">Transmembrane</keyword>
<keyword evidence="5 11" id="KW-1133">Transmembrane helix</keyword>
<comment type="similarity">
    <text evidence="1">Belongs to the synaptobrevin family.</text>
</comment>
<keyword evidence="6 11" id="KW-0472">Membrane</keyword>
<evidence type="ECO:0000256" key="2">
    <source>
        <dbReference type="ARBA" id="ARBA00022448"/>
    </source>
</evidence>
<feature type="domain" description="V-SNARE coiled-coil homology" evidence="12">
    <location>
        <begin position="22"/>
        <end position="82"/>
    </location>
</feature>
<dbReference type="InterPro" id="IPR001388">
    <property type="entry name" value="Synaptobrevin-like"/>
</dbReference>
<dbReference type="PIRSF" id="PIRSF005409">
    <property type="entry name" value="Synaptobrevin_euk"/>
    <property type="match status" value="1"/>
</dbReference>
<evidence type="ECO:0000259" key="12">
    <source>
        <dbReference type="PROSITE" id="PS50892"/>
    </source>
</evidence>
<evidence type="ECO:0000256" key="1">
    <source>
        <dbReference type="ARBA" id="ARBA00008025"/>
    </source>
</evidence>
<dbReference type="FunFam" id="1.20.5.110:FF:000004">
    <property type="entry name" value="Vesicle-associated membrane protein 7"/>
    <property type="match status" value="1"/>
</dbReference>
<dbReference type="InterPro" id="IPR016444">
    <property type="entry name" value="Synaptobrevin/VAMP"/>
</dbReference>
<evidence type="ECO:0000256" key="10">
    <source>
        <dbReference type="SAM" id="MobiDB-lite"/>
    </source>
</evidence>
<dbReference type="GO" id="GO:0016192">
    <property type="term" value="P:vesicle-mediated transport"/>
    <property type="evidence" value="ECO:0007669"/>
    <property type="project" value="InterPro"/>
</dbReference>
<feature type="compositionally biased region" description="Polar residues" evidence="10">
    <location>
        <begin position="17"/>
        <end position="26"/>
    </location>
</feature>
<evidence type="ECO:0000256" key="3">
    <source>
        <dbReference type="ARBA" id="ARBA00022692"/>
    </source>
</evidence>
<name>A0AAW2I505_9NEOP</name>
<accession>A0AAW2I505</accession>
<keyword evidence="4" id="KW-0653">Protein transport</keyword>
<dbReference type="AlphaFoldDB" id="A0AAW2I505"/>
<evidence type="ECO:0000256" key="7">
    <source>
        <dbReference type="ARBA" id="ARBA00046280"/>
    </source>
</evidence>
<evidence type="ECO:0000256" key="11">
    <source>
        <dbReference type="SAM" id="Phobius"/>
    </source>
</evidence>
<evidence type="ECO:0000256" key="4">
    <source>
        <dbReference type="ARBA" id="ARBA00022927"/>
    </source>
</evidence>
<feature type="transmembrane region" description="Helical" evidence="11">
    <location>
        <begin position="84"/>
        <end position="102"/>
    </location>
</feature>
<dbReference type="Pfam" id="PF00957">
    <property type="entry name" value="Synaptobrevin"/>
    <property type="match status" value="1"/>
</dbReference>
<proteinExistence type="inferred from homology"/>
<dbReference type="PRINTS" id="PR00219">
    <property type="entry name" value="SYNAPTOBREVN"/>
</dbReference>
<gene>
    <name evidence="13" type="ORF">PYX00_004403</name>
</gene>